<feature type="binding site" evidence="10">
    <location>
        <position position="246"/>
    </location>
    <ligand>
        <name>L-glutamine</name>
        <dbReference type="ChEBI" id="CHEBI:58359"/>
    </ligand>
</feature>
<feature type="binding site" evidence="10">
    <location>
        <position position="248"/>
    </location>
    <ligand>
        <name>L-glutamine</name>
        <dbReference type="ChEBI" id="CHEBI:58359"/>
    </ligand>
</feature>
<dbReference type="Pfam" id="PF00117">
    <property type="entry name" value="GATase"/>
    <property type="match status" value="1"/>
</dbReference>
<dbReference type="InterPro" id="IPR035686">
    <property type="entry name" value="CPSase_GATase1"/>
</dbReference>
<sequence length="389" mass="43716">MPNMLYPSILSLKDGTFYKGWSFFDLKINKGEIVFNTGMTGYQEILSDPSYTGQMVVLTYPEIGNTGLNKDDNESNFVSVTALIFKNISTVSSSWRSAISLKDYLIIKKIPHIFGLDTRSLTIKLRTCGVMPCILYSPKILKNKLDFNGESFNDLDLIKKISVPKYYNYFSSYSSLFNFKDLLYKNNLNELSFKNNYKVVVIDFGLKFSILRYLLTLGCNISVVPATFSYDSIVKLKPNGILLSNGPGNPQLANYAINTVKKLLNYANIPVFGICMGHQLLNLACGLSTSKLKFGHRGLNHPSGDQSYSEITSQNHGFAVNSYFVPISNLREMLLTKYNNLNDGTVASTFHQNALVFSVQYHPEASPGPHDTNYLFKVFIDLIRLSNNN</sequence>
<dbReference type="InterPro" id="IPR029062">
    <property type="entry name" value="Class_I_gatase-like"/>
</dbReference>
<evidence type="ECO:0000256" key="7">
    <source>
        <dbReference type="ARBA" id="ARBA00044031"/>
    </source>
</evidence>
<feature type="binding site" evidence="10">
    <location>
        <position position="276"/>
    </location>
    <ligand>
        <name>L-glutamine</name>
        <dbReference type="ChEBI" id="CHEBI:58359"/>
    </ligand>
</feature>
<evidence type="ECO:0000256" key="6">
    <source>
        <dbReference type="ARBA" id="ARBA00022962"/>
    </source>
</evidence>
<dbReference type="AlphaFoldDB" id="A0A1Z1MRV2"/>
<geneLocation type="chloroplast" evidence="12"/>
<dbReference type="PRINTS" id="PR00096">
    <property type="entry name" value="GATASE"/>
</dbReference>
<keyword evidence="5 10" id="KW-0067">ATP-binding</keyword>
<dbReference type="GO" id="GO:0006207">
    <property type="term" value="P:'de novo' pyrimidine nucleobase biosynthetic process"/>
    <property type="evidence" value="ECO:0007669"/>
    <property type="project" value="InterPro"/>
</dbReference>
<dbReference type="PRINTS" id="PR00097">
    <property type="entry name" value="ANTSNTHASEII"/>
</dbReference>
<dbReference type="NCBIfam" id="NF009475">
    <property type="entry name" value="PRK12838.1"/>
    <property type="match status" value="1"/>
</dbReference>
<gene>
    <name evidence="10 12" type="primary">carA</name>
</gene>
<evidence type="ECO:0000256" key="5">
    <source>
        <dbReference type="ARBA" id="ARBA00022840"/>
    </source>
</evidence>
<dbReference type="RefSeq" id="YP_009399224.1">
    <property type="nucleotide sequence ID" value="NC_035296.1"/>
</dbReference>
<feature type="region of interest" description="CPSase" evidence="10">
    <location>
        <begin position="1"/>
        <end position="197"/>
    </location>
</feature>
<feature type="binding site" evidence="10">
    <location>
        <position position="317"/>
    </location>
    <ligand>
        <name>L-glutamine</name>
        <dbReference type="ChEBI" id="CHEBI:58359"/>
    </ligand>
</feature>
<dbReference type="InterPro" id="IPR050472">
    <property type="entry name" value="Anth_synth/Amidotransfase"/>
</dbReference>
<dbReference type="EMBL" id="MF101454">
    <property type="protein sequence ID" value="ARW68830.1"/>
    <property type="molecule type" value="Genomic_DNA"/>
</dbReference>
<proteinExistence type="inferred from homology"/>
<keyword evidence="10" id="KW-0028">Amino-acid biosynthesis</keyword>
<dbReference type="PANTHER" id="PTHR43418:SF7">
    <property type="entry name" value="CARBAMOYL-PHOSPHATE SYNTHASE SMALL CHAIN"/>
    <property type="match status" value="1"/>
</dbReference>
<dbReference type="CDD" id="cd01744">
    <property type="entry name" value="GATase1_CPSase"/>
    <property type="match status" value="1"/>
</dbReference>
<comment type="pathway">
    <text evidence="10">Pyrimidine metabolism; UMP biosynthesis via de novo pathway; (S)-dihydroorotate from bicarbonate: step 1/3.</text>
</comment>
<keyword evidence="10" id="KW-0055">Arginine biosynthesis</keyword>
<evidence type="ECO:0000256" key="2">
    <source>
        <dbReference type="ARBA" id="ARBA00007800"/>
    </source>
</evidence>
<comment type="similarity">
    <text evidence="2 10">Belongs to the CarA family.</text>
</comment>
<name>A0A1Z1MRV2_9FLOR</name>
<dbReference type="PROSITE" id="PS51273">
    <property type="entry name" value="GATASE_TYPE_1"/>
    <property type="match status" value="1"/>
</dbReference>
<dbReference type="InterPro" id="IPR036480">
    <property type="entry name" value="CarbP_synth_ssu_N_sf"/>
</dbReference>
<keyword evidence="3 10" id="KW-0436">Ligase</keyword>
<keyword evidence="12" id="KW-0934">Plastid</keyword>
<evidence type="ECO:0000256" key="4">
    <source>
        <dbReference type="ARBA" id="ARBA00022741"/>
    </source>
</evidence>
<keyword evidence="4 10" id="KW-0547">Nucleotide-binding</keyword>
<comment type="subunit">
    <text evidence="10">Composed of two chains; the small (or glutamine) chain promotes the hydrolysis of glutamine to ammonia, which is used by the large (or ammonia) chain to synthesize carbamoyl phosphate. Tetramer of heterodimers (alpha,beta)4.</text>
</comment>
<feature type="binding site" evidence="10">
    <location>
        <position position="50"/>
    </location>
    <ligand>
        <name>L-glutamine</name>
        <dbReference type="ChEBI" id="CHEBI:58359"/>
    </ligand>
</feature>
<accession>A0A1Z1MRV2</accession>
<dbReference type="GO" id="GO:0004088">
    <property type="term" value="F:carbamoyl-phosphate synthase (glutamine-hydrolyzing) activity"/>
    <property type="evidence" value="ECO:0007669"/>
    <property type="project" value="UniProtKB-UniRule"/>
</dbReference>
<feature type="active site" evidence="10">
    <location>
        <position position="362"/>
    </location>
</feature>
<dbReference type="GO" id="GO:0009507">
    <property type="term" value="C:chloroplast"/>
    <property type="evidence" value="ECO:0007669"/>
    <property type="project" value="UniProtKB-SubCell"/>
</dbReference>
<dbReference type="SUPFAM" id="SSF52317">
    <property type="entry name" value="Class I glutamine amidotransferase-like"/>
    <property type="match status" value="1"/>
</dbReference>
<dbReference type="InterPro" id="IPR006274">
    <property type="entry name" value="CarbamoylP_synth_ssu"/>
</dbReference>
<evidence type="ECO:0000256" key="8">
    <source>
        <dbReference type="ARBA" id="ARBA00048816"/>
    </source>
</evidence>
<dbReference type="Gene3D" id="3.40.50.880">
    <property type="match status" value="1"/>
</dbReference>
<dbReference type="InterPro" id="IPR002474">
    <property type="entry name" value="CarbamoylP_synth_ssu_N"/>
</dbReference>
<comment type="catalytic activity">
    <reaction evidence="9 10">
        <text>L-glutamine + H2O = L-glutamate + NH4(+)</text>
        <dbReference type="Rhea" id="RHEA:15889"/>
        <dbReference type="ChEBI" id="CHEBI:15377"/>
        <dbReference type="ChEBI" id="CHEBI:28938"/>
        <dbReference type="ChEBI" id="CHEBI:29985"/>
        <dbReference type="ChEBI" id="CHEBI:58359"/>
    </reaction>
</comment>
<evidence type="ECO:0000313" key="12">
    <source>
        <dbReference type="EMBL" id="ARW68830.1"/>
    </source>
</evidence>
<organism evidence="12">
    <name type="scientific">Kapraunia schneideri</name>
    <dbReference type="NCBI Taxonomy" id="717899"/>
    <lineage>
        <taxon>Eukaryota</taxon>
        <taxon>Rhodophyta</taxon>
        <taxon>Florideophyceae</taxon>
        <taxon>Rhodymeniophycidae</taxon>
        <taxon>Ceramiales</taxon>
        <taxon>Rhodomelaceae</taxon>
        <taxon>Kapraunia</taxon>
    </lineage>
</organism>
<keyword evidence="10" id="KW-0665">Pyrimidine biosynthesis</keyword>
<dbReference type="HAMAP" id="MF_01209">
    <property type="entry name" value="CPSase_S_chain"/>
    <property type="match status" value="1"/>
</dbReference>
<dbReference type="PANTHER" id="PTHR43418">
    <property type="entry name" value="MULTIFUNCTIONAL TRYPTOPHAN BIOSYNTHESIS PROTEIN-RELATED"/>
    <property type="match status" value="1"/>
</dbReference>
<dbReference type="GO" id="GO:0004359">
    <property type="term" value="F:glutaminase activity"/>
    <property type="evidence" value="ECO:0007669"/>
    <property type="project" value="RHEA"/>
</dbReference>
<evidence type="ECO:0000256" key="10">
    <source>
        <dbReference type="HAMAP-Rule" id="MF_01209"/>
    </source>
</evidence>
<evidence type="ECO:0000256" key="1">
    <source>
        <dbReference type="ARBA" id="ARBA00005077"/>
    </source>
</evidence>
<comment type="subunit">
    <text evidence="7">Heterodimer composed of 2 chains; the small (or glutamine) chain promotes the hydrolysis of glutamine to ammonia, which is used by the large (or ammonia) chain to synthesize carbamoyl phosphate.</text>
</comment>
<dbReference type="UniPathway" id="UPA00068">
    <property type="reaction ID" value="UER00171"/>
</dbReference>
<dbReference type="EC" id="6.3.5.5" evidence="10"/>
<dbReference type="GO" id="GO:0044205">
    <property type="term" value="P:'de novo' UMP biosynthetic process"/>
    <property type="evidence" value="ECO:0007669"/>
    <property type="project" value="UniProtKB-UniRule"/>
</dbReference>
<feature type="active site" evidence="10">
    <location>
        <position position="364"/>
    </location>
</feature>
<dbReference type="GeneID" id="33361885"/>
<dbReference type="NCBIfam" id="TIGR01368">
    <property type="entry name" value="CPSaseIIsmall"/>
    <property type="match status" value="1"/>
</dbReference>
<evidence type="ECO:0000259" key="11">
    <source>
        <dbReference type="SMART" id="SM01097"/>
    </source>
</evidence>
<dbReference type="PRINTS" id="PR00099">
    <property type="entry name" value="CPSGATASE"/>
</dbReference>
<comment type="catalytic activity">
    <reaction evidence="8 10">
        <text>hydrogencarbonate + L-glutamine + 2 ATP + H2O = carbamoyl phosphate + L-glutamate + 2 ADP + phosphate + 2 H(+)</text>
        <dbReference type="Rhea" id="RHEA:18633"/>
        <dbReference type="ChEBI" id="CHEBI:15377"/>
        <dbReference type="ChEBI" id="CHEBI:15378"/>
        <dbReference type="ChEBI" id="CHEBI:17544"/>
        <dbReference type="ChEBI" id="CHEBI:29985"/>
        <dbReference type="ChEBI" id="CHEBI:30616"/>
        <dbReference type="ChEBI" id="CHEBI:43474"/>
        <dbReference type="ChEBI" id="CHEBI:58228"/>
        <dbReference type="ChEBI" id="CHEBI:58359"/>
        <dbReference type="ChEBI" id="CHEBI:456216"/>
        <dbReference type="EC" id="6.3.5.5"/>
    </reaction>
</comment>
<evidence type="ECO:0000256" key="9">
    <source>
        <dbReference type="ARBA" id="ARBA00049285"/>
    </source>
</evidence>
<feature type="binding site" evidence="10">
    <location>
        <position position="318"/>
    </location>
    <ligand>
        <name>L-glutamine</name>
        <dbReference type="ChEBI" id="CHEBI:58359"/>
    </ligand>
</feature>
<feature type="binding site" evidence="10">
    <location>
        <position position="315"/>
    </location>
    <ligand>
        <name>L-glutamine</name>
        <dbReference type="ChEBI" id="CHEBI:58359"/>
    </ligand>
</feature>
<feature type="binding site" evidence="10">
    <location>
        <position position="279"/>
    </location>
    <ligand>
        <name>L-glutamine</name>
        <dbReference type="ChEBI" id="CHEBI:58359"/>
    </ligand>
</feature>
<comment type="function">
    <text evidence="10">Small subunit of the glutamine-dependent carbamoyl phosphate synthetase (CPSase). CPSase catalyzes the formation of carbamoyl phosphate from the ammonia moiety of glutamine, carbonate, and phosphate donated by ATP, constituting the first step of 2 biosynthetic pathways, one leading to arginine and/or urea and the other to pyrimidine nucleotides. The small subunit (glutamine amidotransferase) binds and cleaves glutamine to supply the large subunit with the substrate ammonia.</text>
</comment>
<keyword evidence="6 10" id="KW-0315">Glutamine amidotransferase</keyword>
<dbReference type="Gene3D" id="3.50.30.20">
    <property type="entry name" value="Carbamoyl-phosphate synthase small subunit, N-terminal domain"/>
    <property type="match status" value="1"/>
</dbReference>
<dbReference type="GO" id="GO:0006541">
    <property type="term" value="P:glutamine metabolic process"/>
    <property type="evidence" value="ECO:0007669"/>
    <property type="project" value="InterPro"/>
</dbReference>
<dbReference type="SMART" id="SM01097">
    <property type="entry name" value="CPSase_sm_chain"/>
    <property type="match status" value="1"/>
</dbReference>
<feature type="domain" description="Carbamoyl-phosphate synthase small subunit N-terminal" evidence="11">
    <location>
        <begin position="6"/>
        <end position="136"/>
    </location>
</feature>
<protein>
    <recommendedName>
        <fullName evidence="10">Carbamoyl phosphate synthase small chain</fullName>
        <ecNumber evidence="10">6.3.5.5</ecNumber>
    </recommendedName>
    <alternativeName>
        <fullName evidence="10">Carbamoyl phosphate synthetase glutamine chain</fullName>
    </alternativeName>
</protein>
<reference evidence="12" key="1">
    <citation type="journal article" date="2017" name="J. Phycol.">
        <title>Analysis of chloroplast genomes and a supermatrix inform reclassification of the Rhodomelaceae (Rhodophyta).</title>
        <authorList>
            <person name="Diaz-Tapia P."/>
            <person name="Maggs C.A."/>
            <person name="West J.A."/>
            <person name="Verbruggen H."/>
        </authorList>
    </citation>
    <scope>NUCLEOTIDE SEQUENCE</scope>
    <source>
        <strain evidence="12">PD1720</strain>
    </source>
</reference>
<dbReference type="SUPFAM" id="SSF52021">
    <property type="entry name" value="Carbamoyl phosphate synthetase, small subunit N-terminal domain"/>
    <property type="match status" value="1"/>
</dbReference>
<comment type="pathway">
    <text evidence="1 10">Amino-acid biosynthesis; L-arginine biosynthesis; carbamoyl phosphate from bicarbonate: step 1/1.</text>
</comment>
<dbReference type="UniPathway" id="UPA00070">
    <property type="reaction ID" value="UER00115"/>
</dbReference>
<dbReference type="GO" id="GO:0005524">
    <property type="term" value="F:ATP binding"/>
    <property type="evidence" value="ECO:0007669"/>
    <property type="project" value="UniProtKB-UniRule"/>
</dbReference>
<dbReference type="InterPro" id="IPR017926">
    <property type="entry name" value="GATASE"/>
</dbReference>
<evidence type="ECO:0000256" key="3">
    <source>
        <dbReference type="ARBA" id="ARBA00022598"/>
    </source>
</evidence>
<feature type="active site" description="Nucleophile" evidence="10">
    <location>
        <position position="275"/>
    </location>
</feature>
<dbReference type="GO" id="GO:0006526">
    <property type="term" value="P:L-arginine biosynthetic process"/>
    <property type="evidence" value="ECO:0007669"/>
    <property type="project" value="UniProtKB-UniRule"/>
</dbReference>
<keyword evidence="12" id="KW-0150">Chloroplast</keyword>
<comment type="subcellular location">
    <subcellularLocation>
        <location evidence="10">Plastid</location>
        <location evidence="10">Chloroplast</location>
    </subcellularLocation>
</comment>
<dbReference type="Pfam" id="PF00988">
    <property type="entry name" value="CPSase_sm_chain"/>
    <property type="match status" value="1"/>
</dbReference>